<keyword evidence="4" id="KW-1185">Reference proteome</keyword>
<feature type="compositionally biased region" description="Polar residues" evidence="1">
    <location>
        <begin position="176"/>
        <end position="193"/>
    </location>
</feature>
<reference evidence="3 4" key="1">
    <citation type="submission" date="2024-07" db="EMBL/GenBank/DDBJ databases">
        <title>Section-level genome sequencing and comparative genomics of Aspergillus sections Usti and Cavernicolus.</title>
        <authorList>
            <consortium name="Lawrence Berkeley National Laboratory"/>
            <person name="Nybo J.L."/>
            <person name="Vesth T.C."/>
            <person name="Theobald S."/>
            <person name="Frisvad J.C."/>
            <person name="Larsen T.O."/>
            <person name="Kjaerboelling I."/>
            <person name="Rothschild-Mancinelli K."/>
            <person name="Lyhne E.K."/>
            <person name="Kogle M.E."/>
            <person name="Barry K."/>
            <person name="Clum A."/>
            <person name="Na H."/>
            <person name="Ledsgaard L."/>
            <person name="Lin J."/>
            <person name="Lipzen A."/>
            <person name="Kuo A."/>
            <person name="Riley R."/>
            <person name="Mondo S."/>
            <person name="Labutti K."/>
            <person name="Haridas S."/>
            <person name="Pangalinan J."/>
            <person name="Salamov A.A."/>
            <person name="Simmons B.A."/>
            <person name="Magnuson J.K."/>
            <person name="Chen J."/>
            <person name="Drula E."/>
            <person name="Henrissat B."/>
            <person name="Wiebenga A."/>
            <person name="Lubbers R.J."/>
            <person name="Gomes A.C."/>
            <person name="Makela M.R."/>
            <person name="Stajich J."/>
            <person name="Grigoriev I.V."/>
            <person name="Mortensen U.H."/>
            <person name="De Vries R.P."/>
            <person name="Baker S.E."/>
            <person name="Andersen M.R."/>
        </authorList>
    </citation>
    <scope>NUCLEOTIDE SEQUENCE [LARGE SCALE GENOMIC DNA]</scope>
    <source>
        <strain evidence="3 4">CBS 209.92</strain>
    </source>
</reference>
<proteinExistence type="predicted"/>
<sequence>MGAECPKNEFMTLRRGSFSESPDFPCEKYRKRLILCCDGTWNDSISTDSPLTNVSRITRCIPAVDDSGIPQIVLYYSGVGSGTSKAGKVIDGMTGRGISAIIRDAYTFICHNHSGEQDEIILIGFSRGAFAVRSVAAFITEIGLLRKAGLNYLITLYKLWSRQRKMDVPPSEESFTDSASRPSIELSHTSSSPPLRKEVSRSESLKSLQERLCRKGLLQKDVRIKVCAVWDTVGSLGLPMPGPIPQKTSKKLCFVDSTLPKNIEFAIQALALNERRRHFQPTIWQDNGVTALKQCWFLGAHSNVGGGYKDTGLANLALVWFIAQLERYICFDHAALLRMSSSHRTARERAAIKEFRTFRTRPAVSPPSSNLPSYEPPSSDNPGPEVTRMQRVKGTIINSFRGPFMFGGSKRRKPGQYLMNTRGLYRNDTADPTPTNEYIHWTVRMLYDKDPWHCQVLKDYPMSFDQFLRASWTLHSKGVETAIRLPEELPCKLERDLLVSWMREEMRVEEREREKNPGSVSSTNAETRPLFGILVPELENL</sequence>
<evidence type="ECO:0000313" key="4">
    <source>
        <dbReference type="Proteomes" id="UP001610563"/>
    </source>
</evidence>
<protein>
    <recommendedName>
        <fullName evidence="2">T6SS Phospholipase effector Tle1-like catalytic domain-containing protein</fullName>
    </recommendedName>
</protein>
<dbReference type="Pfam" id="PF09994">
    <property type="entry name" value="T6SS_Tle1-like_cat"/>
    <property type="match status" value="1"/>
</dbReference>
<feature type="region of interest" description="Disordered" evidence="1">
    <location>
        <begin position="361"/>
        <end position="386"/>
    </location>
</feature>
<gene>
    <name evidence="3" type="ORF">BJX66DRAFT_339333</name>
</gene>
<organism evidence="3 4">
    <name type="scientific">Aspergillus keveii</name>
    <dbReference type="NCBI Taxonomy" id="714993"/>
    <lineage>
        <taxon>Eukaryota</taxon>
        <taxon>Fungi</taxon>
        <taxon>Dikarya</taxon>
        <taxon>Ascomycota</taxon>
        <taxon>Pezizomycotina</taxon>
        <taxon>Eurotiomycetes</taxon>
        <taxon>Eurotiomycetidae</taxon>
        <taxon>Eurotiales</taxon>
        <taxon>Aspergillaceae</taxon>
        <taxon>Aspergillus</taxon>
        <taxon>Aspergillus subgen. Nidulantes</taxon>
    </lineage>
</organism>
<dbReference type="Proteomes" id="UP001610563">
    <property type="component" value="Unassembled WGS sequence"/>
</dbReference>
<feature type="region of interest" description="Disordered" evidence="1">
    <location>
        <begin position="168"/>
        <end position="202"/>
    </location>
</feature>
<dbReference type="PANTHER" id="PTHR33840">
    <property type="match status" value="1"/>
</dbReference>
<accession>A0ABR4G1U1</accession>
<dbReference type="InterPro" id="IPR018712">
    <property type="entry name" value="Tle1-like_cat"/>
</dbReference>
<feature type="compositionally biased region" description="Polar residues" evidence="1">
    <location>
        <begin position="366"/>
        <end position="381"/>
    </location>
</feature>
<dbReference type="PANTHER" id="PTHR33840:SF1">
    <property type="entry name" value="TLE1 PHOSPHOLIPASE DOMAIN-CONTAINING PROTEIN"/>
    <property type="match status" value="1"/>
</dbReference>
<evidence type="ECO:0000313" key="3">
    <source>
        <dbReference type="EMBL" id="KAL2792981.1"/>
    </source>
</evidence>
<evidence type="ECO:0000259" key="2">
    <source>
        <dbReference type="Pfam" id="PF09994"/>
    </source>
</evidence>
<comment type="caution">
    <text evidence="3">The sequence shown here is derived from an EMBL/GenBank/DDBJ whole genome shotgun (WGS) entry which is preliminary data.</text>
</comment>
<name>A0ABR4G1U1_9EURO</name>
<feature type="domain" description="T6SS Phospholipase effector Tle1-like catalytic" evidence="2">
    <location>
        <begin position="31"/>
        <end position="324"/>
    </location>
</feature>
<dbReference type="EMBL" id="JBFTWV010000064">
    <property type="protein sequence ID" value="KAL2792981.1"/>
    <property type="molecule type" value="Genomic_DNA"/>
</dbReference>
<evidence type="ECO:0000256" key="1">
    <source>
        <dbReference type="SAM" id="MobiDB-lite"/>
    </source>
</evidence>